<feature type="transmembrane region" description="Helical" evidence="1">
    <location>
        <begin position="351"/>
        <end position="369"/>
    </location>
</feature>
<evidence type="ECO:0000313" key="3">
    <source>
        <dbReference type="Proteomes" id="UP001304071"/>
    </source>
</evidence>
<feature type="transmembrane region" description="Helical" evidence="1">
    <location>
        <begin position="6"/>
        <end position="21"/>
    </location>
</feature>
<accession>A0ABZ0Q8C8</accession>
<dbReference type="RefSeq" id="WP_261892336.1">
    <property type="nucleotide sequence ID" value="NZ_AP024895.1"/>
</dbReference>
<feature type="transmembrane region" description="Helical" evidence="1">
    <location>
        <begin position="242"/>
        <end position="261"/>
    </location>
</feature>
<dbReference type="PANTHER" id="PTHR30354">
    <property type="entry name" value="GNT FAMILY GLUCONATE TRANSPORTER"/>
    <property type="match status" value="1"/>
</dbReference>
<keyword evidence="1" id="KW-0472">Membrane</keyword>
<feature type="transmembrane region" description="Helical" evidence="1">
    <location>
        <begin position="320"/>
        <end position="344"/>
    </location>
</feature>
<keyword evidence="1" id="KW-1133">Transmembrane helix</keyword>
<feature type="transmembrane region" description="Helical" evidence="1">
    <location>
        <begin position="175"/>
        <end position="194"/>
    </location>
</feature>
<reference evidence="2 3" key="1">
    <citation type="submission" date="2023-11" db="EMBL/GenBank/DDBJ databases">
        <title>Plant-associative lifestyle of Vibrio porteresiae and its evolutionary dynamics.</title>
        <authorList>
            <person name="Rameshkumar N."/>
            <person name="Kirti K."/>
        </authorList>
    </citation>
    <scope>NUCLEOTIDE SEQUENCE [LARGE SCALE GENOMIC DNA]</scope>
    <source>
        <strain evidence="2 3">MSSRF30</strain>
    </source>
</reference>
<dbReference type="InterPro" id="IPR003474">
    <property type="entry name" value="Glcn_transporter"/>
</dbReference>
<proteinExistence type="predicted"/>
<evidence type="ECO:0000313" key="2">
    <source>
        <dbReference type="EMBL" id="WPC72703.1"/>
    </source>
</evidence>
<dbReference type="Proteomes" id="UP001304071">
    <property type="component" value="Chromosome 1"/>
</dbReference>
<feature type="transmembrane region" description="Helical" evidence="1">
    <location>
        <begin position="98"/>
        <end position="128"/>
    </location>
</feature>
<feature type="transmembrane region" description="Helical" evidence="1">
    <location>
        <begin position="281"/>
        <end position="300"/>
    </location>
</feature>
<sequence length="422" mass="42590">MIEVSTLGAFTALIVAIVLILKKVPPAYGMIVGALIGGLVGGVSLVDTVQLMIHGAQGIVTAVLRILAAGVLAGVLIESGAATSIAETIVNKVGETRALLALAIATMILTAVGVFVDVAVITVAPIALAIGRRADLSKTAILLAMIGGGKAGNVMSPNPNAIAASDAFHVPLTSVMMAGIIPGLCGLVFAYWLARKLVNKGDKVQEHEVINHSRGSLPHFACAILAPIVAIVTLALRPLAGINIDPMIALPLGGIVGALAMKRTKEINAFAVSGLSRMAPVAIMLLGTGTLAGIIANSGLKAGLITTLSGLGLPSYLLAPFSGALMSLATASTTAGTAVASNVFSSTILELGVPALAGAAMIHAGATVLDHMPHGSFFHATGGAVNMSIGQRLKLVPYESLVGLMISFVSVLLFGVFNVFGL</sequence>
<dbReference type="PANTHER" id="PTHR30354:SF23">
    <property type="entry name" value="GNTP FAMILY PERMEASE"/>
    <property type="match status" value="1"/>
</dbReference>
<keyword evidence="1" id="KW-0812">Transmembrane</keyword>
<dbReference type="EMBL" id="CP138203">
    <property type="protein sequence ID" value="WPC72703.1"/>
    <property type="molecule type" value="Genomic_DNA"/>
</dbReference>
<feature type="transmembrane region" description="Helical" evidence="1">
    <location>
        <begin position="401"/>
        <end position="420"/>
    </location>
</feature>
<name>A0ABZ0Q8C8_9VIBR</name>
<feature type="transmembrane region" description="Helical" evidence="1">
    <location>
        <begin position="28"/>
        <end position="46"/>
    </location>
</feature>
<protein>
    <submittedName>
        <fullName evidence="2">GntP family permease</fullName>
    </submittedName>
</protein>
<feature type="transmembrane region" description="Helical" evidence="1">
    <location>
        <begin position="215"/>
        <end position="236"/>
    </location>
</feature>
<feature type="transmembrane region" description="Helical" evidence="1">
    <location>
        <begin position="58"/>
        <end position="77"/>
    </location>
</feature>
<gene>
    <name evidence="2" type="ORF">R8Z52_11250</name>
</gene>
<evidence type="ECO:0000256" key="1">
    <source>
        <dbReference type="SAM" id="Phobius"/>
    </source>
</evidence>
<keyword evidence="3" id="KW-1185">Reference proteome</keyword>
<dbReference type="Pfam" id="PF02447">
    <property type="entry name" value="GntP_permease"/>
    <property type="match status" value="1"/>
</dbReference>
<organism evidence="2 3">
    <name type="scientific">Vibrio porteresiae DSM 19223</name>
    <dbReference type="NCBI Taxonomy" id="1123496"/>
    <lineage>
        <taxon>Bacteria</taxon>
        <taxon>Pseudomonadati</taxon>
        <taxon>Pseudomonadota</taxon>
        <taxon>Gammaproteobacteria</taxon>
        <taxon>Vibrionales</taxon>
        <taxon>Vibrionaceae</taxon>
        <taxon>Vibrio</taxon>
    </lineage>
</organism>